<accession>A0A1X7DLU6</accession>
<name>A0A1X7DLU6_9BACT</name>
<dbReference type="STRING" id="1519643.SAMN06295933_2043"/>
<dbReference type="AlphaFoldDB" id="A0A1X7DLU6"/>
<reference evidence="2" key="1">
    <citation type="submission" date="2017-04" db="EMBL/GenBank/DDBJ databases">
        <authorList>
            <person name="Varghese N."/>
            <person name="Submissions S."/>
        </authorList>
    </citation>
    <scope>NUCLEOTIDE SEQUENCE [LARGE SCALE GENOMIC DNA]</scope>
    <source>
        <strain evidence="2">K3S</strain>
    </source>
</reference>
<dbReference type="Proteomes" id="UP000192906">
    <property type="component" value="Unassembled WGS sequence"/>
</dbReference>
<evidence type="ECO:0000313" key="1">
    <source>
        <dbReference type="EMBL" id="SMF17802.1"/>
    </source>
</evidence>
<dbReference type="EMBL" id="FWZU01000003">
    <property type="protein sequence ID" value="SMF17802.1"/>
    <property type="molecule type" value="Genomic_DNA"/>
</dbReference>
<protein>
    <recommendedName>
        <fullName evidence="3">HD domain-containing protein</fullName>
    </recommendedName>
</protein>
<dbReference type="OrthoDB" id="5453875at2"/>
<proteinExistence type="predicted"/>
<dbReference type="RefSeq" id="WP_085101806.1">
    <property type="nucleotide sequence ID" value="NZ_FWZU01000003.1"/>
</dbReference>
<sequence>MNKNIPNAEECERLLTEVFKLPADQLINAELICKVALRIGRDLKWLRDSGPYIALIRAGALLSHVAGHGPDHEQLAGAALRKLGYSEVATIVEAHRDLDFSGEQPVSEKEIVFIATKLVEKDQIISVAYKYDFKIEEAKDNPQEVADLKRKKEIAMKIKTALEHETEKNLEELAIADN</sequence>
<evidence type="ECO:0008006" key="3">
    <source>
        <dbReference type="Google" id="ProtNLM"/>
    </source>
</evidence>
<keyword evidence="2" id="KW-1185">Reference proteome</keyword>
<evidence type="ECO:0000313" key="2">
    <source>
        <dbReference type="Proteomes" id="UP000192906"/>
    </source>
</evidence>
<organism evidence="1 2">
    <name type="scientific">Desulfovibrio gilichinskyi</name>
    <dbReference type="NCBI Taxonomy" id="1519643"/>
    <lineage>
        <taxon>Bacteria</taxon>
        <taxon>Pseudomonadati</taxon>
        <taxon>Thermodesulfobacteriota</taxon>
        <taxon>Desulfovibrionia</taxon>
        <taxon>Desulfovibrionales</taxon>
        <taxon>Desulfovibrionaceae</taxon>
        <taxon>Desulfovibrio</taxon>
    </lineage>
</organism>
<gene>
    <name evidence="1" type="ORF">SAMN06295933_2043</name>
</gene>